<dbReference type="KEGG" id="ntr:B0W44_11960"/>
<dbReference type="PANTHER" id="PTHR43673">
    <property type="entry name" value="NAD(P)H NITROREDUCTASE YDGI-RELATED"/>
    <property type="match status" value="1"/>
</dbReference>
<dbReference type="STRING" id="1471761.B0W44_11960"/>
<organism evidence="4 5">
    <name type="scientific">Novibacillus thermophilus</name>
    <dbReference type="NCBI Taxonomy" id="1471761"/>
    <lineage>
        <taxon>Bacteria</taxon>
        <taxon>Bacillati</taxon>
        <taxon>Bacillota</taxon>
        <taxon>Bacilli</taxon>
        <taxon>Bacillales</taxon>
        <taxon>Thermoactinomycetaceae</taxon>
        <taxon>Novibacillus</taxon>
    </lineage>
</organism>
<reference evidence="4 5" key="1">
    <citation type="journal article" date="2015" name="Int. J. Syst. Evol. Microbiol.">
        <title>Novibacillus thermophilus gen. nov., sp. nov., a Gram-staining-negative and moderately thermophilic member of the family Thermoactinomycetaceae.</title>
        <authorList>
            <person name="Yang G."/>
            <person name="Chen J."/>
            <person name="Zhou S."/>
        </authorList>
    </citation>
    <scope>NUCLEOTIDE SEQUENCE [LARGE SCALE GENOMIC DNA]</scope>
    <source>
        <strain evidence="4 5">SG-1</strain>
    </source>
</reference>
<accession>A0A1U9K8L9</accession>
<sequence>MDVRDTIEQRRAVKRYDPTREISEDRIRELFRLASLAPSAWNLQHWHFIVVRSAEQKERLRKAANNQPKVTEASLTVVVCGNLDAYRDADRIYDSFVRNGYLSEEQKRRKIIGIEQFYADPQNRRDEAIRNASLAAQTLILAATEMGYATCPMIGFDPDAVREVVELPDHLLPVMLITVGFGEETRPRNDRKPFEEIVDFDVFGRS</sequence>
<dbReference type="PANTHER" id="PTHR43673:SF12">
    <property type="entry name" value="PROTEIN DRGA"/>
    <property type="match status" value="1"/>
</dbReference>
<proteinExistence type="inferred from homology"/>
<evidence type="ECO:0000259" key="3">
    <source>
        <dbReference type="Pfam" id="PF00881"/>
    </source>
</evidence>
<gene>
    <name evidence="4" type="ORF">B0W44_11960</name>
</gene>
<dbReference type="InterPro" id="IPR000415">
    <property type="entry name" value="Nitroreductase-like"/>
</dbReference>
<dbReference type="CDD" id="cd02137">
    <property type="entry name" value="MhqN-like"/>
    <property type="match status" value="1"/>
</dbReference>
<evidence type="ECO:0000313" key="4">
    <source>
        <dbReference type="EMBL" id="AQS56370.1"/>
    </source>
</evidence>
<dbReference type="Gene3D" id="3.40.109.10">
    <property type="entry name" value="NADH Oxidase"/>
    <property type="match status" value="1"/>
</dbReference>
<dbReference type="EMBL" id="CP019699">
    <property type="protein sequence ID" value="AQS56370.1"/>
    <property type="molecule type" value="Genomic_DNA"/>
</dbReference>
<name>A0A1U9K8L9_9BACL</name>
<dbReference type="OrthoDB" id="9782629at2"/>
<evidence type="ECO:0000313" key="5">
    <source>
        <dbReference type="Proteomes" id="UP000188603"/>
    </source>
</evidence>
<dbReference type="SUPFAM" id="SSF55469">
    <property type="entry name" value="FMN-dependent nitroreductase-like"/>
    <property type="match status" value="1"/>
</dbReference>
<keyword evidence="2" id="KW-0560">Oxidoreductase</keyword>
<comment type="similarity">
    <text evidence="1">Belongs to the nitroreductase family.</text>
</comment>
<dbReference type="InterPro" id="IPR029479">
    <property type="entry name" value="Nitroreductase"/>
</dbReference>
<feature type="domain" description="Nitroreductase" evidence="3">
    <location>
        <begin position="7"/>
        <end position="180"/>
    </location>
</feature>
<evidence type="ECO:0000256" key="1">
    <source>
        <dbReference type="ARBA" id="ARBA00007118"/>
    </source>
</evidence>
<dbReference type="AlphaFoldDB" id="A0A1U9K8L9"/>
<dbReference type="GO" id="GO:0016491">
    <property type="term" value="F:oxidoreductase activity"/>
    <property type="evidence" value="ECO:0007669"/>
    <property type="project" value="UniProtKB-KW"/>
</dbReference>
<evidence type="ECO:0000256" key="2">
    <source>
        <dbReference type="ARBA" id="ARBA00023002"/>
    </source>
</evidence>
<dbReference type="RefSeq" id="WP_077720235.1">
    <property type="nucleotide sequence ID" value="NZ_CP019699.1"/>
</dbReference>
<keyword evidence="5" id="KW-1185">Reference proteome</keyword>
<protein>
    <recommendedName>
        <fullName evidence="3">Nitroreductase domain-containing protein</fullName>
    </recommendedName>
</protein>
<dbReference type="Proteomes" id="UP000188603">
    <property type="component" value="Chromosome"/>
</dbReference>
<dbReference type="Pfam" id="PF00881">
    <property type="entry name" value="Nitroreductase"/>
    <property type="match status" value="1"/>
</dbReference>